<dbReference type="Proteomes" id="UP000290572">
    <property type="component" value="Unassembled WGS sequence"/>
</dbReference>
<evidence type="ECO:0000313" key="1">
    <source>
        <dbReference type="EMBL" id="RXN04451.1"/>
    </source>
</evidence>
<protein>
    <submittedName>
        <fullName evidence="1">Uncharacterized protein</fullName>
    </submittedName>
</protein>
<dbReference type="AlphaFoldDB" id="A0A498L7U5"/>
<proteinExistence type="predicted"/>
<reference evidence="1 2" key="1">
    <citation type="submission" date="2018-03" db="EMBL/GenBank/DDBJ databases">
        <title>Draft genome sequence of Rohu Carp (Labeo rohita).</title>
        <authorList>
            <person name="Das P."/>
            <person name="Kushwaha B."/>
            <person name="Joshi C.G."/>
            <person name="Kumar D."/>
            <person name="Nagpure N.S."/>
            <person name="Sahoo L."/>
            <person name="Das S.P."/>
            <person name="Bit A."/>
            <person name="Patnaik S."/>
            <person name="Meher P.K."/>
            <person name="Jayasankar P."/>
            <person name="Koringa P.G."/>
            <person name="Patel N.V."/>
            <person name="Hinsu A.T."/>
            <person name="Kumar R."/>
            <person name="Pandey M."/>
            <person name="Agarwal S."/>
            <person name="Srivastava S."/>
            <person name="Singh M."/>
            <person name="Iquebal M.A."/>
            <person name="Jaiswal S."/>
            <person name="Angadi U.B."/>
            <person name="Kumar N."/>
            <person name="Raza M."/>
            <person name="Shah T.M."/>
            <person name="Rai A."/>
            <person name="Jena J.K."/>
        </authorList>
    </citation>
    <scope>NUCLEOTIDE SEQUENCE [LARGE SCALE GENOMIC DNA]</scope>
    <source>
        <strain evidence="1">DASCIFA01</strain>
        <tissue evidence="1">Testis</tissue>
    </source>
</reference>
<gene>
    <name evidence="1" type="ORF">ROHU_012942</name>
</gene>
<keyword evidence="2" id="KW-1185">Reference proteome</keyword>
<dbReference type="EMBL" id="QBIY01013442">
    <property type="protein sequence ID" value="RXN04451.1"/>
    <property type="molecule type" value="Genomic_DNA"/>
</dbReference>
<evidence type="ECO:0000313" key="2">
    <source>
        <dbReference type="Proteomes" id="UP000290572"/>
    </source>
</evidence>
<name>A0A498L7U5_LABRO</name>
<organism evidence="1 2">
    <name type="scientific">Labeo rohita</name>
    <name type="common">Indian major carp</name>
    <name type="synonym">Cyprinus rohita</name>
    <dbReference type="NCBI Taxonomy" id="84645"/>
    <lineage>
        <taxon>Eukaryota</taxon>
        <taxon>Metazoa</taxon>
        <taxon>Chordata</taxon>
        <taxon>Craniata</taxon>
        <taxon>Vertebrata</taxon>
        <taxon>Euteleostomi</taxon>
        <taxon>Actinopterygii</taxon>
        <taxon>Neopterygii</taxon>
        <taxon>Teleostei</taxon>
        <taxon>Ostariophysi</taxon>
        <taxon>Cypriniformes</taxon>
        <taxon>Cyprinidae</taxon>
        <taxon>Labeoninae</taxon>
        <taxon>Labeonini</taxon>
        <taxon>Labeo</taxon>
    </lineage>
</organism>
<comment type="caution">
    <text evidence="1">The sequence shown here is derived from an EMBL/GenBank/DDBJ whole genome shotgun (WGS) entry which is preliminary data.</text>
</comment>
<sequence>MEFYSDSSTETLSAVQLWYTHTSKQGTERVKESGSIKKLKHTRITLGSTNYLPVSLDLFLYIEVLQGKHLCT</sequence>
<accession>A0A498L7U5</accession>